<dbReference type="Proteomes" id="UP000214880">
    <property type="component" value="Unassembled WGS sequence"/>
</dbReference>
<evidence type="ECO:0000256" key="4">
    <source>
        <dbReference type="ARBA" id="ARBA00022840"/>
    </source>
</evidence>
<organism evidence="8 9">
    <name type="scientific">Dendrosporobacter quercicolus</name>
    <dbReference type="NCBI Taxonomy" id="146817"/>
    <lineage>
        <taxon>Bacteria</taxon>
        <taxon>Bacillati</taxon>
        <taxon>Bacillota</taxon>
        <taxon>Negativicutes</taxon>
        <taxon>Selenomonadales</taxon>
        <taxon>Sporomusaceae</taxon>
        <taxon>Dendrosporobacter</taxon>
    </lineage>
</organism>
<evidence type="ECO:0000313" key="8">
    <source>
        <dbReference type="EMBL" id="SDM76348.1"/>
    </source>
</evidence>
<dbReference type="InterPro" id="IPR010488">
    <property type="entry name" value="Zeta_toxin_domain"/>
</dbReference>
<evidence type="ECO:0000256" key="6">
    <source>
        <dbReference type="ARBA" id="ARBA00048178"/>
    </source>
</evidence>
<gene>
    <name evidence="8" type="ORF">SAMN04488502_10754</name>
</gene>
<dbReference type="EC" id="2.7.1.176" evidence="2"/>
<evidence type="ECO:0000256" key="2">
    <source>
        <dbReference type="ARBA" id="ARBA00011963"/>
    </source>
</evidence>
<dbReference type="STRING" id="146817.SAMN04488502_10754"/>
<dbReference type="PANTHER" id="PTHR39206">
    <property type="entry name" value="SLL8004 PROTEIN"/>
    <property type="match status" value="1"/>
</dbReference>
<dbReference type="GO" id="GO:0016301">
    <property type="term" value="F:kinase activity"/>
    <property type="evidence" value="ECO:0007669"/>
    <property type="project" value="InterPro"/>
</dbReference>
<dbReference type="PANTHER" id="PTHR39206:SF1">
    <property type="entry name" value="SLL8004 PROTEIN"/>
    <property type="match status" value="1"/>
</dbReference>
<comment type="similarity">
    <text evidence="1">Belongs to the zeta toxin family.</text>
</comment>
<dbReference type="GO" id="GO:0005524">
    <property type="term" value="F:ATP binding"/>
    <property type="evidence" value="ECO:0007669"/>
    <property type="project" value="UniProtKB-KW"/>
</dbReference>
<proteinExistence type="inferred from homology"/>
<evidence type="ECO:0000256" key="1">
    <source>
        <dbReference type="ARBA" id="ARBA00009104"/>
    </source>
</evidence>
<feature type="domain" description="Zeta toxin" evidence="7">
    <location>
        <begin position="8"/>
        <end position="160"/>
    </location>
</feature>
<dbReference type="AlphaFoldDB" id="A0A1G9VVR7"/>
<comment type="catalytic activity">
    <reaction evidence="6">
        <text>UDP-N-acetyl-alpha-D-glucosamine + ATP = UDP-N-acetyl-alpha-D-glucosamine 3'-phosphate + ADP + H(+)</text>
        <dbReference type="Rhea" id="RHEA:32671"/>
        <dbReference type="ChEBI" id="CHEBI:15378"/>
        <dbReference type="ChEBI" id="CHEBI:30616"/>
        <dbReference type="ChEBI" id="CHEBI:57705"/>
        <dbReference type="ChEBI" id="CHEBI:64353"/>
        <dbReference type="ChEBI" id="CHEBI:456216"/>
        <dbReference type="EC" id="2.7.1.176"/>
    </reaction>
</comment>
<sequence>MGEQYARLVVIAGPNGSGKSTITEKIYAANPGDLPSLYINADEIAKQYQLKALAAAEEADRLRRTAIRQGQSFAMETVMSTDAKIALLKAAKAAGYVIYFLFVTTQDPMINVERVRNRVLKGGHDVPADKIRSRYHRTMARLAEATRIVDVARIYDNSGEGPVLIAEKLPSGVLVLYPQGRLSLWTGQALRAMFGLNGYKRVMLKTTKKSNRPPSC</sequence>
<evidence type="ECO:0000313" key="9">
    <source>
        <dbReference type="Proteomes" id="UP000214880"/>
    </source>
</evidence>
<evidence type="ECO:0000256" key="5">
    <source>
        <dbReference type="ARBA" id="ARBA00032897"/>
    </source>
</evidence>
<dbReference type="SUPFAM" id="SSF52540">
    <property type="entry name" value="P-loop containing nucleoside triphosphate hydrolases"/>
    <property type="match status" value="1"/>
</dbReference>
<name>A0A1G9VVR7_9FIRM</name>
<keyword evidence="9" id="KW-1185">Reference proteome</keyword>
<evidence type="ECO:0000259" key="7">
    <source>
        <dbReference type="Pfam" id="PF06414"/>
    </source>
</evidence>
<dbReference type="EMBL" id="FNHB01000007">
    <property type="protein sequence ID" value="SDM76348.1"/>
    <property type="molecule type" value="Genomic_DNA"/>
</dbReference>
<keyword evidence="4" id="KW-0067">ATP-binding</keyword>
<protein>
    <recommendedName>
        <fullName evidence="5">UDP-N-acetylglucosamine kinase</fullName>
        <ecNumber evidence="2">2.7.1.176</ecNumber>
    </recommendedName>
    <alternativeName>
        <fullName evidence="5">UDP-N-acetylglucosamine kinase</fullName>
    </alternativeName>
</protein>
<dbReference type="InterPro" id="IPR027417">
    <property type="entry name" value="P-loop_NTPase"/>
</dbReference>
<evidence type="ECO:0000256" key="3">
    <source>
        <dbReference type="ARBA" id="ARBA00022741"/>
    </source>
</evidence>
<dbReference type="RefSeq" id="WP_092074055.1">
    <property type="nucleotide sequence ID" value="NZ_FNHB01000007.1"/>
</dbReference>
<dbReference type="Gene3D" id="3.40.50.300">
    <property type="entry name" value="P-loop containing nucleotide triphosphate hydrolases"/>
    <property type="match status" value="1"/>
</dbReference>
<accession>A0A1G9VVR7</accession>
<dbReference type="OrthoDB" id="9791543at2"/>
<reference evidence="8 9" key="1">
    <citation type="submission" date="2016-10" db="EMBL/GenBank/DDBJ databases">
        <authorList>
            <person name="de Groot N.N."/>
        </authorList>
    </citation>
    <scope>NUCLEOTIDE SEQUENCE [LARGE SCALE GENOMIC DNA]</scope>
    <source>
        <strain evidence="8 9">DSM 1736</strain>
    </source>
</reference>
<keyword evidence="3" id="KW-0547">Nucleotide-binding</keyword>
<dbReference type="Pfam" id="PF06414">
    <property type="entry name" value="Zeta_toxin"/>
    <property type="match status" value="1"/>
</dbReference>